<dbReference type="InterPro" id="IPR026906">
    <property type="entry name" value="LRR_5"/>
</dbReference>
<organism evidence="1 2">
    <name type="scientific">Chaetoceros tenuissimus</name>
    <dbReference type="NCBI Taxonomy" id="426638"/>
    <lineage>
        <taxon>Eukaryota</taxon>
        <taxon>Sar</taxon>
        <taxon>Stramenopiles</taxon>
        <taxon>Ochrophyta</taxon>
        <taxon>Bacillariophyta</taxon>
        <taxon>Coscinodiscophyceae</taxon>
        <taxon>Chaetocerotophycidae</taxon>
        <taxon>Chaetocerotales</taxon>
        <taxon>Chaetocerotaceae</taxon>
        <taxon>Chaetoceros</taxon>
    </lineage>
</organism>
<dbReference type="SUPFAM" id="SSF52058">
    <property type="entry name" value="L domain-like"/>
    <property type="match status" value="1"/>
</dbReference>
<evidence type="ECO:0000313" key="1">
    <source>
        <dbReference type="EMBL" id="GFH46382.1"/>
    </source>
</evidence>
<protein>
    <recommendedName>
        <fullName evidence="3">Leucine-rich repeat domain-containing protein</fullName>
    </recommendedName>
</protein>
<evidence type="ECO:0008006" key="3">
    <source>
        <dbReference type="Google" id="ProtNLM"/>
    </source>
</evidence>
<reference evidence="1 2" key="1">
    <citation type="journal article" date="2021" name="Sci. Rep.">
        <title>The genome of the diatom Chaetoceros tenuissimus carries an ancient integrated fragment of an extant virus.</title>
        <authorList>
            <person name="Hongo Y."/>
            <person name="Kimura K."/>
            <person name="Takaki Y."/>
            <person name="Yoshida Y."/>
            <person name="Baba S."/>
            <person name="Kobayashi G."/>
            <person name="Nagasaki K."/>
            <person name="Hano T."/>
            <person name="Tomaru Y."/>
        </authorList>
    </citation>
    <scope>NUCLEOTIDE SEQUENCE [LARGE SCALE GENOMIC DNA]</scope>
    <source>
        <strain evidence="1 2">NIES-3715</strain>
    </source>
</reference>
<dbReference type="PANTHER" id="PTHR45661:SF3">
    <property type="entry name" value="IG-LIKE DOMAIN-CONTAINING PROTEIN"/>
    <property type="match status" value="1"/>
</dbReference>
<comment type="caution">
    <text evidence="1">The sequence shown here is derived from an EMBL/GenBank/DDBJ whole genome shotgun (WGS) entry which is preliminary data.</text>
</comment>
<dbReference type="InterPro" id="IPR053139">
    <property type="entry name" value="Surface_bspA-like"/>
</dbReference>
<dbReference type="PANTHER" id="PTHR45661">
    <property type="entry name" value="SURFACE ANTIGEN"/>
    <property type="match status" value="1"/>
</dbReference>
<dbReference type="Proteomes" id="UP001054902">
    <property type="component" value="Unassembled WGS sequence"/>
</dbReference>
<name>A0AAD3H0Q8_9STRA</name>
<dbReference type="AlphaFoldDB" id="A0AAD3H0Q8"/>
<dbReference type="Gene3D" id="3.80.10.10">
    <property type="entry name" value="Ribonuclease Inhibitor"/>
    <property type="match status" value="1"/>
</dbReference>
<dbReference type="Pfam" id="PF13306">
    <property type="entry name" value="LRR_5"/>
    <property type="match status" value="1"/>
</dbReference>
<dbReference type="InterPro" id="IPR032675">
    <property type="entry name" value="LRR_dom_sf"/>
</dbReference>
<evidence type="ECO:0000313" key="2">
    <source>
        <dbReference type="Proteomes" id="UP001054902"/>
    </source>
</evidence>
<accession>A0AAD3H0Q8</accession>
<keyword evidence="2" id="KW-1185">Reference proteome</keyword>
<dbReference type="EMBL" id="BLLK01000022">
    <property type="protein sequence ID" value="GFH46382.1"/>
    <property type="molecule type" value="Genomic_DNA"/>
</dbReference>
<proteinExistence type="predicted"/>
<sequence length="276" mass="32496">MRVATVDGLVTLFYDGSKELFSDELYYEWFEKYEYDDSIDADWENWEISDRCKRYWRERQSWQQIIIVEGVTVIPEYTFARCYNIKRVIFSNTVVRIEEYAFYLCRDLIFIKLSINLALIGECAFDGCDLVSVFIPSSCRAIKRCAFSRNKNLSIFHVPQQIKLGTNVLAQTKVLEESHFEICQYRNHSDQVQIHNWLKNINNDDKYSLHRACCSFQPLKQVILTIILQHGIGAFNIKNEAAITASRYLRENPYADIKETDIIRGYVMKMMGEYES</sequence>
<gene>
    <name evidence="1" type="ORF">CTEN210_02856</name>
</gene>